<dbReference type="GO" id="GO:0052689">
    <property type="term" value="F:carboxylic ester hydrolase activity"/>
    <property type="evidence" value="ECO:0007669"/>
    <property type="project" value="TreeGrafter"/>
</dbReference>
<dbReference type="EMBL" id="GG698985">
    <property type="protein sequence ID" value="EEU33815.1"/>
    <property type="molecule type" value="Genomic_DNA"/>
</dbReference>
<dbReference type="Pfam" id="PF00135">
    <property type="entry name" value="COesterase"/>
    <property type="match status" value="1"/>
</dbReference>
<dbReference type="InterPro" id="IPR019819">
    <property type="entry name" value="Carboxylesterase_B_CS"/>
</dbReference>
<dbReference type="PROSITE" id="PS00941">
    <property type="entry name" value="CARBOXYLESTERASE_B_2"/>
    <property type="match status" value="1"/>
</dbReference>
<dbReference type="RefSeq" id="XP_003039528.1">
    <property type="nucleotide sequence ID" value="XM_003039482.1"/>
</dbReference>
<dbReference type="eggNOG" id="KOG4389">
    <property type="taxonomic scope" value="Eukaryota"/>
</dbReference>
<accession>C7ZQ86</accession>
<dbReference type="OMA" id="FLPKATQ"/>
<dbReference type="EC" id="3.1.1.-" evidence="3"/>
<dbReference type="ESTHER" id="nech7-c7zq86">
    <property type="family name" value="Fungal_carboxylesterase_lipase"/>
</dbReference>
<keyword evidence="2 3" id="KW-0378">Hydrolase</keyword>
<dbReference type="InParanoid" id="C7ZQ86"/>
<feature type="domain" description="Carboxylesterase type B" evidence="4">
    <location>
        <begin position="32"/>
        <end position="523"/>
    </location>
</feature>
<dbReference type="Proteomes" id="UP000005206">
    <property type="component" value="Unassembled WGS sequence"/>
</dbReference>
<dbReference type="GeneID" id="9667055"/>
<dbReference type="PANTHER" id="PTHR43918">
    <property type="entry name" value="ACETYLCHOLINESTERASE"/>
    <property type="match status" value="1"/>
</dbReference>
<dbReference type="PANTHER" id="PTHR43918:SF4">
    <property type="entry name" value="CARBOXYLIC ESTER HYDROLASE"/>
    <property type="match status" value="1"/>
</dbReference>
<evidence type="ECO:0000256" key="2">
    <source>
        <dbReference type="ARBA" id="ARBA00022801"/>
    </source>
</evidence>
<keyword evidence="6" id="KW-1185">Reference proteome</keyword>
<dbReference type="OrthoDB" id="408631at2759"/>
<keyword evidence="3" id="KW-0732">Signal</keyword>
<dbReference type="SUPFAM" id="SSF53474">
    <property type="entry name" value="alpha/beta-Hydrolases"/>
    <property type="match status" value="1"/>
</dbReference>
<protein>
    <recommendedName>
        <fullName evidence="3">Carboxylic ester hydrolase</fullName>
        <ecNumber evidence="3">3.1.1.-</ecNumber>
    </recommendedName>
</protein>
<comment type="similarity">
    <text evidence="1 3">Belongs to the type-B carboxylesterase/lipase family.</text>
</comment>
<feature type="chain" id="PRO_5005125789" description="Carboxylic ester hydrolase" evidence="3">
    <location>
        <begin position="23"/>
        <end position="543"/>
    </location>
</feature>
<evidence type="ECO:0000256" key="1">
    <source>
        <dbReference type="ARBA" id="ARBA00005964"/>
    </source>
</evidence>
<dbReference type="PROSITE" id="PS00122">
    <property type="entry name" value="CARBOXYLESTERASE_B_1"/>
    <property type="match status" value="1"/>
</dbReference>
<dbReference type="HOGENOM" id="CLU_006586_10_6_1"/>
<dbReference type="STRING" id="660122.C7ZQ86"/>
<gene>
    <name evidence="5" type="ORF">NECHADRAFT_55991</name>
</gene>
<evidence type="ECO:0000259" key="4">
    <source>
        <dbReference type="Pfam" id="PF00135"/>
    </source>
</evidence>
<dbReference type="Gene3D" id="3.40.50.1820">
    <property type="entry name" value="alpha/beta hydrolase"/>
    <property type="match status" value="1"/>
</dbReference>
<organism evidence="5 6">
    <name type="scientific">Fusarium vanettenii (strain ATCC MYA-4622 / CBS 123669 / FGSC 9596 / NRRL 45880 / 77-13-4)</name>
    <name type="common">Fusarium solani subsp. pisi</name>
    <dbReference type="NCBI Taxonomy" id="660122"/>
    <lineage>
        <taxon>Eukaryota</taxon>
        <taxon>Fungi</taxon>
        <taxon>Dikarya</taxon>
        <taxon>Ascomycota</taxon>
        <taxon>Pezizomycotina</taxon>
        <taxon>Sordariomycetes</taxon>
        <taxon>Hypocreomycetidae</taxon>
        <taxon>Hypocreales</taxon>
        <taxon>Nectriaceae</taxon>
        <taxon>Fusarium</taxon>
        <taxon>Fusarium solani species complex</taxon>
        <taxon>Fusarium vanettenii</taxon>
    </lineage>
</organism>
<dbReference type="InterPro" id="IPR019826">
    <property type="entry name" value="Carboxylesterase_B_AS"/>
</dbReference>
<proteinExistence type="inferred from homology"/>
<evidence type="ECO:0000313" key="5">
    <source>
        <dbReference type="EMBL" id="EEU33815.1"/>
    </source>
</evidence>
<evidence type="ECO:0000313" key="6">
    <source>
        <dbReference type="Proteomes" id="UP000005206"/>
    </source>
</evidence>
<dbReference type="AlphaFoldDB" id="C7ZQ86"/>
<dbReference type="InterPro" id="IPR002018">
    <property type="entry name" value="CarbesteraseB"/>
</dbReference>
<evidence type="ECO:0000256" key="3">
    <source>
        <dbReference type="RuleBase" id="RU361235"/>
    </source>
</evidence>
<dbReference type="KEGG" id="nhe:NECHADRAFT_55991"/>
<dbReference type="VEuPathDB" id="FungiDB:NECHADRAFT_55991"/>
<feature type="signal peptide" evidence="3">
    <location>
        <begin position="1"/>
        <end position="22"/>
    </location>
</feature>
<dbReference type="InterPro" id="IPR029058">
    <property type="entry name" value="AB_hydrolase_fold"/>
</dbReference>
<name>C7ZQ86_FUSV7</name>
<sequence>MLKAHFSIYLHSLAAWSWLALAAPLLEHDYKPIAWTRNGPVVGVYHRPQQQEHFLGIPYAEPPTGERRFTRPEPWAKKWSKPFPAGNYGPFCYGRSLNLTGFDEKDFVYPQSEDCLTINVVRPSGCETPPGVPVLVWIYGGGFQEGGSGDQRYNMSDIVQSSVEMGSPIIGVSLNYRTSIFGFIAGKPFRDQSRVNLGIQDQRLALQWIQDNIHAFGGDPRRVTISGESAGALSVGFHLLANNGRDEGLFSGAIAESGGPFYHLPFASTETQDDMLESLLESTGCINSTSSLSCLQTIPPQALLDASGTTNWNPIVDHVLLERLNSEALHTGMFVRVPLLIGSNTNEGTPFVPDFSPGGTNNSTDFATALRNFLQGGSLSAHTMQQFEELYLHSDASTVKKDLGTVLMDPGAPRGALYGRISLLLGDLVMSAGRRISAEAWARHGAETYSYRFDTVPSGLSPQIYGAAHFQEVAFVFGNVDGGGYDYNPFNVSTSVLRAKYQNLSQAMRRMWINFVNTGTPNSVRGLFLLALKPYLHQRLTHR</sequence>
<dbReference type="InterPro" id="IPR050654">
    <property type="entry name" value="AChE-related_enzymes"/>
</dbReference>
<reference evidence="5 6" key="1">
    <citation type="journal article" date="2009" name="PLoS Genet.">
        <title>The genome of Nectria haematococca: contribution of supernumerary chromosomes to gene expansion.</title>
        <authorList>
            <person name="Coleman J.J."/>
            <person name="Rounsley S.D."/>
            <person name="Rodriguez-Carres M."/>
            <person name="Kuo A."/>
            <person name="Wasmann C.C."/>
            <person name="Grimwood J."/>
            <person name="Schmutz J."/>
            <person name="Taga M."/>
            <person name="White G.J."/>
            <person name="Zhou S."/>
            <person name="Schwartz D.C."/>
            <person name="Freitag M."/>
            <person name="Ma L.J."/>
            <person name="Danchin E.G."/>
            <person name="Henrissat B."/>
            <person name="Coutinho P.M."/>
            <person name="Nelson D.R."/>
            <person name="Straney D."/>
            <person name="Napoli C.A."/>
            <person name="Barker B.M."/>
            <person name="Gribskov M."/>
            <person name="Rep M."/>
            <person name="Kroken S."/>
            <person name="Molnar I."/>
            <person name="Rensing C."/>
            <person name="Kennell J.C."/>
            <person name="Zamora J."/>
            <person name="Farman M.L."/>
            <person name="Selker E.U."/>
            <person name="Salamov A."/>
            <person name="Shapiro H."/>
            <person name="Pangilinan J."/>
            <person name="Lindquist E."/>
            <person name="Lamers C."/>
            <person name="Grigoriev I.V."/>
            <person name="Geiser D.M."/>
            <person name="Covert S.F."/>
            <person name="Temporini E."/>
            <person name="Vanetten H.D."/>
        </authorList>
    </citation>
    <scope>NUCLEOTIDE SEQUENCE [LARGE SCALE GENOMIC DNA]</scope>
    <source>
        <strain evidence="6">ATCC MYA-4622 / CBS 123669 / FGSC 9596 / NRRL 45880 / 77-13-4</strain>
    </source>
</reference>